<dbReference type="PANTHER" id="PTHR33639">
    <property type="entry name" value="THIOL-DISULFIDE OXIDOREDUCTASE DCC"/>
    <property type="match status" value="1"/>
</dbReference>
<dbReference type="InterPro" id="IPR052927">
    <property type="entry name" value="DCC_oxidoreductase"/>
</dbReference>
<protein>
    <submittedName>
        <fullName evidence="1">DCC1-like thiol-disulfide oxidoreductase family protein</fullName>
    </submittedName>
</protein>
<comment type="caution">
    <text evidence="1">The sequence shown here is derived from an EMBL/GenBank/DDBJ whole genome shotgun (WGS) entry which is preliminary data.</text>
</comment>
<proteinExistence type="predicted"/>
<evidence type="ECO:0000313" key="2">
    <source>
        <dbReference type="Proteomes" id="UP000700212"/>
    </source>
</evidence>
<name>A0A921NC30_9BACL</name>
<dbReference type="GO" id="GO:0015035">
    <property type="term" value="F:protein-disulfide reductase activity"/>
    <property type="evidence" value="ECO:0007669"/>
    <property type="project" value="InterPro"/>
</dbReference>
<dbReference type="EMBL" id="DYTV01000114">
    <property type="protein sequence ID" value="HJH11726.1"/>
    <property type="molecule type" value="Genomic_DNA"/>
</dbReference>
<dbReference type="InterPro" id="IPR007263">
    <property type="entry name" value="DCC1-like"/>
</dbReference>
<dbReference type="PANTHER" id="PTHR33639:SF2">
    <property type="entry name" value="DUF393 DOMAIN-CONTAINING PROTEIN"/>
    <property type="match status" value="1"/>
</dbReference>
<sequence>MNFVLFDGECGFCQANIQFILRFERAPYFHFASLQSEIGQALCERYNIIDRTSVVIIDQGHAYTESTAALKIAKRLRYFWLCQIFVLVPRFLRDAVYELVAANRKRLPGGCLVPTAAQRPRFHEKR</sequence>
<dbReference type="Proteomes" id="UP000700212">
    <property type="component" value="Unassembled WGS sequence"/>
</dbReference>
<evidence type="ECO:0000313" key="1">
    <source>
        <dbReference type="EMBL" id="HJH11726.1"/>
    </source>
</evidence>
<dbReference type="AlphaFoldDB" id="A0A921NC30"/>
<reference evidence="1" key="2">
    <citation type="submission" date="2021-09" db="EMBL/GenBank/DDBJ databases">
        <authorList>
            <person name="Gilroy R."/>
        </authorList>
    </citation>
    <scope>NUCLEOTIDE SEQUENCE</scope>
    <source>
        <strain evidence="1">CHK160-4876</strain>
    </source>
</reference>
<dbReference type="Pfam" id="PF04134">
    <property type="entry name" value="DCC1-like"/>
    <property type="match status" value="1"/>
</dbReference>
<reference evidence="1" key="1">
    <citation type="journal article" date="2021" name="PeerJ">
        <title>Extensive microbial diversity within the chicken gut microbiome revealed by metagenomics and culture.</title>
        <authorList>
            <person name="Gilroy R."/>
            <person name="Ravi A."/>
            <person name="Getino M."/>
            <person name="Pursley I."/>
            <person name="Horton D.L."/>
            <person name="Alikhan N.F."/>
            <person name="Baker D."/>
            <person name="Gharbi K."/>
            <person name="Hall N."/>
            <person name="Watson M."/>
            <person name="Adriaenssens E.M."/>
            <person name="Foster-Nyarko E."/>
            <person name="Jarju S."/>
            <person name="Secka A."/>
            <person name="Antonio M."/>
            <person name="Oren A."/>
            <person name="Chaudhuri R.R."/>
            <person name="La Ragione R."/>
            <person name="Hildebrand F."/>
            <person name="Pallen M.J."/>
        </authorList>
    </citation>
    <scope>NUCLEOTIDE SEQUENCE</scope>
    <source>
        <strain evidence="1">CHK160-4876</strain>
    </source>
</reference>
<accession>A0A921NC30</accession>
<gene>
    <name evidence="1" type="ORF">K8V30_08615</name>
</gene>
<organism evidence="1 2">
    <name type="scientific">Metalysinibacillus jejuensis</name>
    <dbReference type="NCBI Taxonomy" id="914327"/>
    <lineage>
        <taxon>Bacteria</taxon>
        <taxon>Bacillati</taxon>
        <taxon>Bacillota</taxon>
        <taxon>Bacilli</taxon>
        <taxon>Bacillales</taxon>
        <taxon>Caryophanaceae</taxon>
        <taxon>Metalysinibacillus</taxon>
    </lineage>
</organism>